<feature type="region of interest" description="Disordered" evidence="1">
    <location>
        <begin position="1"/>
        <end position="25"/>
    </location>
</feature>
<sequence>MHNHHQQQNRSTSVTPRRRSRMASPPAFSAARLFAKLSGHQQQSIEQKMAELRAVYSTQPTPPPSTIAATQCSNGSCNTSAKGSFSTLTAAPRRPGRTSLPTPSLGDMLEPLQFGSRSCASSRRASTATTCFPAPSIMELASSAGLMSLSPSDLVFESSVLGIAYYDFVLSVCEVSPCDDTVSIAAGAVARKNKAACVATSTLEPPASACPRGSLTPAAKRRVHGTGSDPTQPSPAAVVVAQQQRKTGAVGGVLAKLAESGKKRPQTAVSSSSTGGAPGDRISLADNIAQLAEECETKIGLDSTDQNITAYRLLLAKLDRKTNVEWFESVIVPAELLERNGIPVSELSLLTMGILVWRCTLNNARLLCLVNGVQQQLHEDSSTITASFEALKRAACKYKCMHHVITVGQRRPSAASTHSSCSSRRSSLSSGSYGQNYQQDSGMKLRVLMCQSRSELQELPAHALRDAKFLLASNTNPLNEEIIDRNKQQSNVECSFCEKKCGVIYQCYKVQLKAFTDLETLSFSIRGDCGGPLMVERGGLFYAAGLAVSSYNPPALRNILPDSYIAVNEHCDFIAQSTLGEAKCLANEYTENEVEAKCSNKFQRILYENYQATCSFLDSDDDEENEKVCLENVRPPHLFN</sequence>
<name>A0A914HMR3_GLORO</name>
<feature type="region of interest" description="Disordered" evidence="1">
    <location>
        <begin position="414"/>
        <end position="437"/>
    </location>
</feature>
<keyword evidence="2" id="KW-1185">Reference proteome</keyword>
<organism evidence="2 3">
    <name type="scientific">Globodera rostochiensis</name>
    <name type="common">Golden nematode worm</name>
    <name type="synonym">Heterodera rostochiensis</name>
    <dbReference type="NCBI Taxonomy" id="31243"/>
    <lineage>
        <taxon>Eukaryota</taxon>
        <taxon>Metazoa</taxon>
        <taxon>Ecdysozoa</taxon>
        <taxon>Nematoda</taxon>
        <taxon>Chromadorea</taxon>
        <taxon>Rhabditida</taxon>
        <taxon>Tylenchina</taxon>
        <taxon>Tylenchomorpha</taxon>
        <taxon>Tylenchoidea</taxon>
        <taxon>Heteroderidae</taxon>
        <taxon>Heteroderinae</taxon>
        <taxon>Globodera</taxon>
    </lineage>
</organism>
<evidence type="ECO:0000313" key="3">
    <source>
        <dbReference type="WBParaSite" id="Gr19_v10_g2217.t3"/>
    </source>
</evidence>
<feature type="region of interest" description="Disordered" evidence="1">
    <location>
        <begin position="207"/>
        <end position="234"/>
    </location>
</feature>
<evidence type="ECO:0000313" key="2">
    <source>
        <dbReference type="Proteomes" id="UP000887572"/>
    </source>
</evidence>
<dbReference type="Proteomes" id="UP000887572">
    <property type="component" value="Unplaced"/>
</dbReference>
<feature type="region of interest" description="Disordered" evidence="1">
    <location>
        <begin position="261"/>
        <end position="281"/>
    </location>
</feature>
<proteinExistence type="predicted"/>
<evidence type="ECO:0000256" key="1">
    <source>
        <dbReference type="SAM" id="MobiDB-lite"/>
    </source>
</evidence>
<accession>A0A914HMR3</accession>
<feature type="region of interest" description="Disordered" evidence="1">
    <location>
        <begin position="83"/>
        <end position="107"/>
    </location>
</feature>
<feature type="compositionally biased region" description="Low complexity" evidence="1">
    <location>
        <begin position="414"/>
        <end position="432"/>
    </location>
</feature>
<protein>
    <submittedName>
        <fullName evidence="3">Uncharacterized protein</fullName>
    </submittedName>
</protein>
<dbReference type="WBParaSite" id="Gr19_v10_g2217.t3">
    <property type="protein sequence ID" value="Gr19_v10_g2217.t3"/>
    <property type="gene ID" value="Gr19_v10_g2217"/>
</dbReference>
<reference evidence="3" key="1">
    <citation type="submission" date="2022-11" db="UniProtKB">
        <authorList>
            <consortium name="WormBaseParasite"/>
        </authorList>
    </citation>
    <scope>IDENTIFICATION</scope>
</reference>
<dbReference type="AlphaFoldDB" id="A0A914HMR3"/>